<dbReference type="Pfam" id="PF04277">
    <property type="entry name" value="OAD_gamma"/>
    <property type="match status" value="1"/>
</dbReference>
<keyword evidence="4 6" id="KW-1133">Transmembrane helix</keyword>
<feature type="transmembrane region" description="Helical" evidence="6">
    <location>
        <begin position="12"/>
        <end position="32"/>
    </location>
</feature>
<organism evidence="7 8">
    <name type="scientific">Pyrococcus horikoshii</name>
    <dbReference type="NCBI Taxonomy" id="53953"/>
    <lineage>
        <taxon>Archaea</taxon>
        <taxon>Methanobacteriati</taxon>
        <taxon>Methanobacteriota</taxon>
        <taxon>Thermococci</taxon>
        <taxon>Thermococcales</taxon>
        <taxon>Thermococcaceae</taxon>
        <taxon>Pyrococcus</taxon>
    </lineage>
</organism>
<reference evidence="7" key="1">
    <citation type="journal article" date="2020" name="bioRxiv">
        <title>A rank-normalized archaeal taxonomy based on genome phylogeny resolves widespread incomplete and uneven classifications.</title>
        <authorList>
            <person name="Rinke C."/>
            <person name="Chuvochina M."/>
            <person name="Mussig A.J."/>
            <person name="Chaumeil P.-A."/>
            <person name="Waite D.W."/>
            <person name="Whitman W.B."/>
            <person name="Parks D.H."/>
            <person name="Hugenholtz P."/>
        </authorList>
    </citation>
    <scope>NUCLEOTIDE SEQUENCE</scope>
    <source>
        <strain evidence="7">UBA8834</strain>
    </source>
</reference>
<evidence type="ECO:0000256" key="3">
    <source>
        <dbReference type="ARBA" id="ARBA00022692"/>
    </source>
</evidence>
<dbReference type="InterPro" id="IPR005899">
    <property type="entry name" value="Na_pump_deCOase"/>
</dbReference>
<evidence type="ECO:0000256" key="4">
    <source>
        <dbReference type="ARBA" id="ARBA00022989"/>
    </source>
</evidence>
<comment type="caution">
    <text evidence="7">The sequence shown here is derived from an EMBL/GenBank/DDBJ whole genome shotgun (WGS) entry which is preliminary data.</text>
</comment>
<dbReference type="EMBL" id="DUJN01000002">
    <property type="protein sequence ID" value="HII60292.1"/>
    <property type="molecule type" value="Genomic_DNA"/>
</dbReference>
<evidence type="ECO:0000313" key="7">
    <source>
        <dbReference type="EMBL" id="HII60292.1"/>
    </source>
</evidence>
<protein>
    <submittedName>
        <fullName evidence="7">Methylmalonyl-CoA epimerase</fullName>
    </submittedName>
</protein>
<evidence type="ECO:0000313" key="8">
    <source>
        <dbReference type="Proteomes" id="UP000617544"/>
    </source>
</evidence>
<dbReference type="InterPro" id="IPR014497">
    <property type="entry name" value="MeMalonyl-CoA_deCOase_dsu"/>
</dbReference>
<sequence length="108" mass="12372">MGALLEGLYITILGVTIVFIVLSILAAVMYGIGEFERRTVGKEKKPEEVKEVEKTEDYEKVAVITAAILTYLSKRTPKEVPIKVKPSHNWWLSSLTREIEEIENFNYR</sequence>
<keyword evidence="5 6" id="KW-0472">Membrane</keyword>
<dbReference type="PIRSF" id="PIRSF018867">
    <property type="entry name" value="Na_decarb_PF0672"/>
    <property type="match status" value="1"/>
</dbReference>
<keyword evidence="2" id="KW-1003">Cell membrane</keyword>
<comment type="subcellular location">
    <subcellularLocation>
        <location evidence="1">Cell membrane</location>
    </subcellularLocation>
</comment>
<name>A0A832WIK2_PYRHR</name>
<evidence type="ECO:0000256" key="5">
    <source>
        <dbReference type="ARBA" id="ARBA00023136"/>
    </source>
</evidence>
<dbReference type="GO" id="GO:0005886">
    <property type="term" value="C:plasma membrane"/>
    <property type="evidence" value="ECO:0007669"/>
    <property type="project" value="UniProtKB-SubCell"/>
</dbReference>
<dbReference type="GO" id="GO:0015081">
    <property type="term" value="F:sodium ion transmembrane transporter activity"/>
    <property type="evidence" value="ECO:0007669"/>
    <property type="project" value="InterPro"/>
</dbReference>
<evidence type="ECO:0000256" key="2">
    <source>
        <dbReference type="ARBA" id="ARBA00022475"/>
    </source>
</evidence>
<evidence type="ECO:0000256" key="1">
    <source>
        <dbReference type="ARBA" id="ARBA00004236"/>
    </source>
</evidence>
<dbReference type="OMA" id="IENFNYR"/>
<dbReference type="Proteomes" id="UP000617544">
    <property type="component" value="Unassembled WGS sequence"/>
</dbReference>
<evidence type="ECO:0000256" key="6">
    <source>
        <dbReference type="SAM" id="Phobius"/>
    </source>
</evidence>
<dbReference type="GeneID" id="1443608"/>
<dbReference type="AlphaFoldDB" id="A0A832WIK2"/>
<proteinExistence type="predicted"/>
<dbReference type="GO" id="GO:0036376">
    <property type="term" value="P:sodium ion export across plasma membrane"/>
    <property type="evidence" value="ECO:0007669"/>
    <property type="project" value="InterPro"/>
</dbReference>
<keyword evidence="3 6" id="KW-0812">Transmembrane</keyword>
<dbReference type="NCBIfam" id="TIGR01195">
    <property type="entry name" value="oadG_fam"/>
    <property type="match status" value="1"/>
</dbReference>
<dbReference type="RefSeq" id="WP_010885372.1">
    <property type="nucleotide sequence ID" value="NZ_DUJN01000002.1"/>
</dbReference>
<gene>
    <name evidence="7" type="ORF">HA331_00705</name>
</gene>
<accession>A0A832WIK2</accession>